<dbReference type="InterPro" id="IPR007122">
    <property type="entry name" value="Villin/Gelsolin"/>
</dbReference>
<dbReference type="Gene3D" id="3.40.20.10">
    <property type="entry name" value="Severin"/>
    <property type="match status" value="1"/>
</dbReference>
<dbReference type="SMART" id="SM00195">
    <property type="entry name" value="DSPc"/>
    <property type="match status" value="1"/>
</dbReference>
<dbReference type="Gene3D" id="3.90.190.10">
    <property type="entry name" value="Protein tyrosine phosphatase superfamily"/>
    <property type="match status" value="1"/>
</dbReference>
<dbReference type="SUPFAM" id="SSF52799">
    <property type="entry name" value="(Phosphotyrosine protein) phosphatases II"/>
    <property type="match status" value="1"/>
</dbReference>
<dbReference type="Proteomes" id="UP001374584">
    <property type="component" value="Unassembled WGS sequence"/>
</dbReference>
<feature type="domain" description="Tyrosine specific protein phosphatases" evidence="5">
    <location>
        <begin position="158"/>
        <end position="219"/>
    </location>
</feature>
<dbReference type="Pfam" id="PF00782">
    <property type="entry name" value="DSPc"/>
    <property type="match status" value="1"/>
</dbReference>
<dbReference type="GO" id="GO:0004721">
    <property type="term" value="F:phosphoprotein phosphatase activity"/>
    <property type="evidence" value="ECO:0007669"/>
    <property type="project" value="UniProtKB-KW"/>
</dbReference>
<dbReference type="InterPro" id="IPR029021">
    <property type="entry name" value="Prot-tyrosine_phosphatase-like"/>
</dbReference>
<dbReference type="PROSITE" id="PS50054">
    <property type="entry name" value="TYR_PHOSPHATASE_DUAL"/>
    <property type="match status" value="1"/>
</dbReference>
<keyword evidence="7" id="KW-1185">Reference proteome</keyword>
<feature type="compositionally biased region" description="Polar residues" evidence="3">
    <location>
        <begin position="69"/>
        <end position="79"/>
    </location>
</feature>
<dbReference type="CDD" id="cd14498">
    <property type="entry name" value="DSP"/>
    <property type="match status" value="1"/>
</dbReference>
<evidence type="ECO:0000313" key="7">
    <source>
        <dbReference type="Proteomes" id="UP001374584"/>
    </source>
</evidence>
<evidence type="ECO:0008006" key="8">
    <source>
        <dbReference type="Google" id="ProtNLM"/>
    </source>
</evidence>
<dbReference type="PROSITE" id="PS50056">
    <property type="entry name" value="TYR_PHOSPHATASE_2"/>
    <property type="match status" value="1"/>
</dbReference>
<dbReference type="PANTHER" id="PTHR46381">
    <property type="entry name" value="MKPA PROTEIN"/>
    <property type="match status" value="1"/>
</dbReference>
<dbReference type="InterPro" id="IPR020422">
    <property type="entry name" value="TYR_PHOSPHATASE_DUAL_dom"/>
</dbReference>
<evidence type="ECO:0000256" key="3">
    <source>
        <dbReference type="SAM" id="MobiDB-lite"/>
    </source>
</evidence>
<reference evidence="6 7" key="1">
    <citation type="submission" date="2024-01" db="EMBL/GenBank/DDBJ databases">
        <title>The genomes of 5 underutilized Papilionoideae crops provide insights into root nodulation and disease resistanc.</title>
        <authorList>
            <person name="Jiang F."/>
        </authorList>
    </citation>
    <scope>NUCLEOTIDE SEQUENCE [LARGE SCALE GENOMIC DNA]</scope>
    <source>
        <strain evidence="6">JINMINGXINNONG_FW02</strain>
        <tissue evidence="6">Leaves</tissue>
    </source>
</reference>
<dbReference type="PANTHER" id="PTHR46381:SF2">
    <property type="entry name" value="MAP KINASE PHOSPHATASE"/>
    <property type="match status" value="1"/>
</dbReference>
<dbReference type="InterPro" id="IPR016130">
    <property type="entry name" value="Tyr_Pase_AS"/>
</dbReference>
<dbReference type="PROSITE" id="PS00383">
    <property type="entry name" value="TYR_PHOSPHATASE_1"/>
    <property type="match status" value="1"/>
</dbReference>
<comment type="caution">
    <text evidence="6">The sequence shown here is derived from an EMBL/GenBank/DDBJ whole genome shotgun (WGS) entry which is preliminary data.</text>
</comment>
<proteinExistence type="predicted"/>
<organism evidence="6 7">
    <name type="scientific">Phaseolus coccineus</name>
    <name type="common">Scarlet runner bean</name>
    <name type="synonym">Phaseolus multiflorus</name>
    <dbReference type="NCBI Taxonomy" id="3886"/>
    <lineage>
        <taxon>Eukaryota</taxon>
        <taxon>Viridiplantae</taxon>
        <taxon>Streptophyta</taxon>
        <taxon>Embryophyta</taxon>
        <taxon>Tracheophyta</taxon>
        <taxon>Spermatophyta</taxon>
        <taxon>Magnoliopsida</taxon>
        <taxon>eudicotyledons</taxon>
        <taxon>Gunneridae</taxon>
        <taxon>Pentapetalae</taxon>
        <taxon>rosids</taxon>
        <taxon>fabids</taxon>
        <taxon>Fabales</taxon>
        <taxon>Fabaceae</taxon>
        <taxon>Papilionoideae</taxon>
        <taxon>50 kb inversion clade</taxon>
        <taxon>NPAAA clade</taxon>
        <taxon>indigoferoid/millettioid clade</taxon>
        <taxon>Phaseoleae</taxon>
        <taxon>Phaseolus</taxon>
    </lineage>
</organism>
<keyword evidence="2" id="KW-0904">Protein phosphatase</keyword>
<dbReference type="InterPro" id="IPR029006">
    <property type="entry name" value="ADF-H/Gelsolin-like_dom_sf"/>
</dbReference>
<evidence type="ECO:0000259" key="4">
    <source>
        <dbReference type="PROSITE" id="PS50054"/>
    </source>
</evidence>
<sequence>MLGEDSNNAETGVHWRAHSRSVSWTDQTAVTRKPPRSLQPLCIRKHSVKEWPSAGSDDLGDWLPPPTPRGSTKGSSNLGSGSGHVFQLRRDKLAFFDKECSKIAEHVYLGSDTVAKNEEVLRQHGITHVLNCVGFVCPEYFKSNFVYKTLWLRDSPSEDITSILYDVFDYFEDVRQQGGRVLVHCCQGVSRSTSLVIAYLMWRENQSFEDAFHLVKNARGITNPNMGFACQLLQCQKRVHAMPPSPSSVLRMYRMAPHSAYDPLHLVPKIVNHPCAHALDSRGAFIVHVPSTLYVWVGKECGTVMCCKARYAAAQVVRYERATGKIVSVVEDEEPEEFWVALSNKEVLVEDEEEVKNVKTMEVDVGVHPRRVEDYDLDFGIFHKALAGGVVPPFSFSNAGSENCLPSKENGWGRLTRKLTTG</sequence>
<dbReference type="SUPFAM" id="SSF55753">
    <property type="entry name" value="Actin depolymerizing proteins"/>
    <property type="match status" value="1"/>
</dbReference>
<dbReference type="EMBL" id="JAYMYR010000004">
    <property type="protein sequence ID" value="KAK7369300.1"/>
    <property type="molecule type" value="Genomic_DNA"/>
</dbReference>
<evidence type="ECO:0000256" key="1">
    <source>
        <dbReference type="ARBA" id="ARBA00022801"/>
    </source>
</evidence>
<dbReference type="GO" id="GO:0051015">
    <property type="term" value="F:actin filament binding"/>
    <property type="evidence" value="ECO:0007669"/>
    <property type="project" value="InterPro"/>
</dbReference>
<dbReference type="AlphaFoldDB" id="A0AAN9N9Z0"/>
<dbReference type="InterPro" id="IPR000387">
    <property type="entry name" value="Tyr_Pase_dom"/>
</dbReference>
<dbReference type="InterPro" id="IPR000340">
    <property type="entry name" value="Dual-sp_phosphatase_cat-dom"/>
</dbReference>
<feature type="region of interest" description="Disordered" evidence="3">
    <location>
        <begin position="51"/>
        <end position="83"/>
    </location>
</feature>
<dbReference type="SMART" id="SM00262">
    <property type="entry name" value="GEL"/>
    <property type="match status" value="1"/>
</dbReference>
<evidence type="ECO:0000313" key="6">
    <source>
        <dbReference type="EMBL" id="KAK7369300.1"/>
    </source>
</evidence>
<protein>
    <recommendedName>
        <fullName evidence="8">Protein-tyrosine-phosphatase MKP1</fullName>
    </recommendedName>
</protein>
<feature type="domain" description="Tyrosine-protein phosphatase" evidence="4">
    <location>
        <begin position="99"/>
        <end position="241"/>
    </location>
</feature>
<name>A0AAN9N9Z0_PHACN</name>
<accession>A0AAN9N9Z0</accession>
<evidence type="ECO:0000256" key="2">
    <source>
        <dbReference type="ARBA" id="ARBA00022912"/>
    </source>
</evidence>
<keyword evidence="1" id="KW-0378">Hydrolase</keyword>
<evidence type="ECO:0000259" key="5">
    <source>
        <dbReference type="PROSITE" id="PS50056"/>
    </source>
</evidence>
<gene>
    <name evidence="6" type="ORF">VNO80_11336</name>
</gene>